<reference evidence="1" key="1">
    <citation type="submission" date="2014-09" db="EMBL/GenBank/DDBJ databases">
        <authorList>
            <person name="Magalhaes I.L.F."/>
            <person name="Oliveira U."/>
            <person name="Santos F.R."/>
            <person name="Vidigal T.H.D.A."/>
            <person name="Brescovit A.D."/>
            <person name="Santos A.J."/>
        </authorList>
    </citation>
    <scope>NUCLEOTIDE SEQUENCE</scope>
    <source>
        <tissue evidence="1">Shoot tissue taken approximately 20 cm above the soil surface</tissue>
    </source>
</reference>
<evidence type="ECO:0000313" key="1">
    <source>
        <dbReference type="EMBL" id="JAE22760.1"/>
    </source>
</evidence>
<reference evidence="1" key="2">
    <citation type="journal article" date="2015" name="Data Brief">
        <title>Shoot transcriptome of the giant reed, Arundo donax.</title>
        <authorList>
            <person name="Barrero R.A."/>
            <person name="Guerrero F.D."/>
            <person name="Moolhuijzen P."/>
            <person name="Goolsby J.A."/>
            <person name="Tidwell J."/>
            <person name="Bellgard S.E."/>
            <person name="Bellgard M.I."/>
        </authorList>
    </citation>
    <scope>NUCLEOTIDE SEQUENCE</scope>
    <source>
        <tissue evidence="1">Shoot tissue taken approximately 20 cm above the soil surface</tissue>
    </source>
</reference>
<sequence length="35" mass="4182">MKGILLLDLRRVDNREVLYLHEIVELGEHLKHELS</sequence>
<organism evidence="1">
    <name type="scientific">Arundo donax</name>
    <name type="common">Giant reed</name>
    <name type="synonym">Donax arundinaceus</name>
    <dbReference type="NCBI Taxonomy" id="35708"/>
    <lineage>
        <taxon>Eukaryota</taxon>
        <taxon>Viridiplantae</taxon>
        <taxon>Streptophyta</taxon>
        <taxon>Embryophyta</taxon>
        <taxon>Tracheophyta</taxon>
        <taxon>Spermatophyta</taxon>
        <taxon>Magnoliopsida</taxon>
        <taxon>Liliopsida</taxon>
        <taxon>Poales</taxon>
        <taxon>Poaceae</taxon>
        <taxon>PACMAD clade</taxon>
        <taxon>Arundinoideae</taxon>
        <taxon>Arundineae</taxon>
        <taxon>Arundo</taxon>
    </lineage>
</organism>
<name>A0A0A9GCE8_ARUDO</name>
<dbReference type="AlphaFoldDB" id="A0A0A9GCE8"/>
<proteinExistence type="predicted"/>
<protein>
    <submittedName>
        <fullName evidence="1">Uncharacterized protein</fullName>
    </submittedName>
</protein>
<accession>A0A0A9GCE8</accession>
<dbReference type="EMBL" id="GBRH01175136">
    <property type="protein sequence ID" value="JAE22760.1"/>
    <property type="molecule type" value="Transcribed_RNA"/>
</dbReference>